<evidence type="ECO:0000313" key="16">
    <source>
        <dbReference type="Proteomes" id="UP001149813"/>
    </source>
</evidence>
<name>A0A9W7XW03_9FUNG</name>
<dbReference type="FunFam" id="1.10.510.10:FF:001222">
    <property type="entry name" value="Serine/threonine-protein kinase ppk25"/>
    <property type="match status" value="1"/>
</dbReference>
<keyword evidence="3" id="KW-0963">Cytoplasm</keyword>
<dbReference type="InterPro" id="IPR011009">
    <property type="entry name" value="Kinase-like_dom_sf"/>
</dbReference>
<keyword evidence="7" id="KW-0418">Kinase</keyword>
<dbReference type="InterPro" id="IPR000719">
    <property type="entry name" value="Prot_kinase_dom"/>
</dbReference>
<dbReference type="PROSITE" id="PS50011">
    <property type="entry name" value="PROTEIN_KINASE_DOM"/>
    <property type="match status" value="1"/>
</dbReference>
<evidence type="ECO:0000256" key="13">
    <source>
        <dbReference type="SAM" id="MobiDB-lite"/>
    </source>
</evidence>
<dbReference type="InterPro" id="IPR017441">
    <property type="entry name" value="Protein_kinase_ATP_BS"/>
</dbReference>
<dbReference type="OrthoDB" id="193931at2759"/>
<gene>
    <name evidence="15" type="ORF">LPJ53_006087</name>
</gene>
<dbReference type="AlphaFoldDB" id="A0A9W7XW03"/>
<evidence type="ECO:0000256" key="12">
    <source>
        <dbReference type="RuleBase" id="RU000304"/>
    </source>
</evidence>
<dbReference type="PROSITE" id="PS00108">
    <property type="entry name" value="PROTEIN_KINASE_ST"/>
    <property type="match status" value="1"/>
</dbReference>
<dbReference type="GO" id="GO:0005737">
    <property type="term" value="C:cytoplasm"/>
    <property type="evidence" value="ECO:0007669"/>
    <property type="project" value="UniProtKB-SubCell"/>
</dbReference>
<evidence type="ECO:0000259" key="14">
    <source>
        <dbReference type="PROSITE" id="PS50011"/>
    </source>
</evidence>
<comment type="caution">
    <text evidence="15">The sequence shown here is derived from an EMBL/GenBank/DDBJ whole genome shotgun (WGS) entry which is preliminary data.</text>
</comment>
<feature type="compositionally biased region" description="Polar residues" evidence="13">
    <location>
        <begin position="1"/>
        <end position="19"/>
    </location>
</feature>
<evidence type="ECO:0000256" key="1">
    <source>
        <dbReference type="ARBA" id="ARBA00004496"/>
    </source>
</evidence>
<evidence type="ECO:0000256" key="3">
    <source>
        <dbReference type="ARBA" id="ARBA00022490"/>
    </source>
</evidence>
<evidence type="ECO:0000313" key="15">
    <source>
        <dbReference type="EMBL" id="KAJ1719085.1"/>
    </source>
</evidence>
<comment type="catalytic activity">
    <reaction evidence="10">
        <text>L-seryl-[protein] + ATP = O-phospho-L-seryl-[protein] + ADP + H(+)</text>
        <dbReference type="Rhea" id="RHEA:17989"/>
        <dbReference type="Rhea" id="RHEA-COMP:9863"/>
        <dbReference type="Rhea" id="RHEA-COMP:11604"/>
        <dbReference type="ChEBI" id="CHEBI:15378"/>
        <dbReference type="ChEBI" id="CHEBI:29999"/>
        <dbReference type="ChEBI" id="CHEBI:30616"/>
        <dbReference type="ChEBI" id="CHEBI:83421"/>
        <dbReference type="ChEBI" id="CHEBI:456216"/>
        <dbReference type="EC" id="2.7.11.1"/>
    </reaction>
</comment>
<dbReference type="PROSITE" id="PS00107">
    <property type="entry name" value="PROTEIN_KINASE_ATP"/>
    <property type="match status" value="1"/>
</dbReference>
<evidence type="ECO:0000256" key="2">
    <source>
        <dbReference type="ARBA" id="ARBA00012513"/>
    </source>
</evidence>
<keyword evidence="8 11" id="KW-0067">ATP-binding</keyword>
<comment type="subcellular location">
    <subcellularLocation>
        <location evidence="1">Cytoplasm</location>
    </subcellularLocation>
</comment>
<accession>A0A9W7XW03</accession>
<dbReference type="PANTHER" id="PTHR24346">
    <property type="entry name" value="MAP/MICROTUBULE AFFINITY-REGULATING KINASE"/>
    <property type="match status" value="1"/>
</dbReference>
<dbReference type="GO" id="GO:0004674">
    <property type="term" value="F:protein serine/threonine kinase activity"/>
    <property type="evidence" value="ECO:0007669"/>
    <property type="project" value="UniProtKB-KW"/>
</dbReference>
<keyword evidence="16" id="KW-1185">Reference proteome</keyword>
<feature type="region of interest" description="Disordered" evidence="13">
    <location>
        <begin position="1"/>
        <end position="36"/>
    </location>
</feature>
<protein>
    <recommendedName>
        <fullName evidence="2">non-specific serine/threonine protein kinase</fullName>
        <ecNumber evidence="2">2.7.11.1</ecNumber>
    </recommendedName>
</protein>
<dbReference type="Proteomes" id="UP001149813">
    <property type="component" value="Unassembled WGS sequence"/>
</dbReference>
<keyword evidence="6 11" id="KW-0547">Nucleotide-binding</keyword>
<feature type="binding site" evidence="11">
    <location>
        <position position="71"/>
    </location>
    <ligand>
        <name>ATP</name>
        <dbReference type="ChEBI" id="CHEBI:30616"/>
    </ligand>
</feature>
<feature type="domain" description="Protein kinase" evidence="14">
    <location>
        <begin position="42"/>
        <end position="297"/>
    </location>
</feature>
<organism evidence="15 16">
    <name type="scientific">Coemansia erecta</name>
    <dbReference type="NCBI Taxonomy" id="147472"/>
    <lineage>
        <taxon>Eukaryota</taxon>
        <taxon>Fungi</taxon>
        <taxon>Fungi incertae sedis</taxon>
        <taxon>Zoopagomycota</taxon>
        <taxon>Kickxellomycotina</taxon>
        <taxon>Kickxellomycetes</taxon>
        <taxon>Kickxellales</taxon>
        <taxon>Kickxellaceae</taxon>
        <taxon>Coemansia</taxon>
    </lineage>
</organism>
<dbReference type="EC" id="2.7.11.1" evidence="2"/>
<dbReference type="EMBL" id="JANBOJ010000499">
    <property type="protein sequence ID" value="KAJ1719085.1"/>
    <property type="molecule type" value="Genomic_DNA"/>
</dbReference>
<dbReference type="FunFam" id="3.30.200.20:FF:000042">
    <property type="entry name" value="Aurora kinase A"/>
    <property type="match status" value="1"/>
</dbReference>
<sequence length="352" mass="40659">QSRLPHSQVPSPATCPNSAHQHETKSSKTGKVKGKGSRIGDFTIVKTLGKGAFSKVCMAEHQSTKLMFALKFIMAKSPQGGSLEKHNTRIEREVMLLSLLHHPNIVRLYDVMLMPKYTMIVMDYNSGGELLHYVRRRGRLHENEARVFFRQIVSAMDYLHRNCIIHRDLKMENIMLDHENRIRIIDFGFANVFSWDKLMNTFCGSPLYIPPEIVRGIRYTGPEVDIWSMGVLLYFMLCGCMPFESEDRKEVFYKIERGRFYMPPNLSKEAQNLIQHMLTVDPRQRITMKGIVEHPWINKGYDQPIDNHLPARPSVVLQPSEKILQKMSVYKYKPKAVASALAHSEMTFTPMF</sequence>
<evidence type="ECO:0000256" key="11">
    <source>
        <dbReference type="PROSITE-ProRule" id="PRU10141"/>
    </source>
</evidence>
<keyword evidence="5" id="KW-0808">Transferase</keyword>
<comment type="catalytic activity">
    <reaction evidence="9">
        <text>L-threonyl-[protein] + ATP = O-phospho-L-threonyl-[protein] + ADP + H(+)</text>
        <dbReference type="Rhea" id="RHEA:46608"/>
        <dbReference type="Rhea" id="RHEA-COMP:11060"/>
        <dbReference type="Rhea" id="RHEA-COMP:11605"/>
        <dbReference type="ChEBI" id="CHEBI:15378"/>
        <dbReference type="ChEBI" id="CHEBI:30013"/>
        <dbReference type="ChEBI" id="CHEBI:30616"/>
        <dbReference type="ChEBI" id="CHEBI:61977"/>
        <dbReference type="ChEBI" id="CHEBI:456216"/>
        <dbReference type="EC" id="2.7.11.1"/>
    </reaction>
</comment>
<evidence type="ECO:0000256" key="7">
    <source>
        <dbReference type="ARBA" id="ARBA00022777"/>
    </source>
</evidence>
<dbReference type="PANTHER" id="PTHR24346:SF30">
    <property type="entry name" value="MATERNAL EMBRYONIC LEUCINE ZIPPER KINASE"/>
    <property type="match status" value="1"/>
</dbReference>
<dbReference type="SMART" id="SM00220">
    <property type="entry name" value="S_TKc"/>
    <property type="match status" value="1"/>
</dbReference>
<dbReference type="GO" id="GO:0035556">
    <property type="term" value="P:intracellular signal transduction"/>
    <property type="evidence" value="ECO:0007669"/>
    <property type="project" value="TreeGrafter"/>
</dbReference>
<feature type="non-terminal residue" evidence="15">
    <location>
        <position position="352"/>
    </location>
</feature>
<dbReference type="GO" id="GO:0005524">
    <property type="term" value="F:ATP binding"/>
    <property type="evidence" value="ECO:0007669"/>
    <property type="project" value="UniProtKB-UniRule"/>
</dbReference>
<dbReference type="CDD" id="cd14003">
    <property type="entry name" value="STKc_AMPK-like"/>
    <property type="match status" value="1"/>
</dbReference>
<reference evidence="15" key="1">
    <citation type="submission" date="2022-07" db="EMBL/GenBank/DDBJ databases">
        <title>Phylogenomic reconstructions and comparative analyses of Kickxellomycotina fungi.</title>
        <authorList>
            <person name="Reynolds N.K."/>
            <person name="Stajich J.E."/>
            <person name="Barry K."/>
            <person name="Grigoriev I.V."/>
            <person name="Crous P."/>
            <person name="Smith M.E."/>
        </authorList>
    </citation>
    <scope>NUCLEOTIDE SEQUENCE</scope>
    <source>
        <strain evidence="15">NBRC 32514</strain>
    </source>
</reference>
<comment type="similarity">
    <text evidence="12">Belongs to the protein kinase superfamily.</text>
</comment>
<dbReference type="InterPro" id="IPR008271">
    <property type="entry name" value="Ser/Thr_kinase_AS"/>
</dbReference>
<evidence type="ECO:0000256" key="4">
    <source>
        <dbReference type="ARBA" id="ARBA00022527"/>
    </source>
</evidence>
<evidence type="ECO:0000256" key="9">
    <source>
        <dbReference type="ARBA" id="ARBA00047899"/>
    </source>
</evidence>
<dbReference type="Gene3D" id="1.10.510.10">
    <property type="entry name" value="Transferase(Phosphotransferase) domain 1"/>
    <property type="match status" value="1"/>
</dbReference>
<keyword evidence="4 12" id="KW-0723">Serine/threonine-protein kinase</keyword>
<evidence type="ECO:0000256" key="5">
    <source>
        <dbReference type="ARBA" id="ARBA00022679"/>
    </source>
</evidence>
<evidence type="ECO:0000256" key="8">
    <source>
        <dbReference type="ARBA" id="ARBA00022840"/>
    </source>
</evidence>
<dbReference type="Pfam" id="PF00069">
    <property type="entry name" value="Pkinase"/>
    <property type="match status" value="1"/>
</dbReference>
<evidence type="ECO:0000256" key="10">
    <source>
        <dbReference type="ARBA" id="ARBA00048679"/>
    </source>
</evidence>
<proteinExistence type="inferred from homology"/>
<dbReference type="SUPFAM" id="SSF56112">
    <property type="entry name" value="Protein kinase-like (PK-like)"/>
    <property type="match status" value="1"/>
</dbReference>
<evidence type="ECO:0000256" key="6">
    <source>
        <dbReference type="ARBA" id="ARBA00022741"/>
    </source>
</evidence>